<dbReference type="InParanoid" id="A0A409XX01"/>
<comment type="caution">
    <text evidence="2">The sequence shown here is derived from an EMBL/GenBank/DDBJ whole genome shotgun (WGS) entry which is preliminary data.</text>
</comment>
<sequence>MSLASKLRYMSKPPRSSPNGDSTVFPMYSPPPPRKAVSSPEQHDIRARDRRRREGRKQIIWVRVKEILFRVPESFFLNIPLETLRVSPSQGLTADDPICLGGHTVAQFRYILDAFKSYPSLNTRLMTLDQILTIGELSIRYNLAVLMQWFLPVLEDLVLSPATPLRKSSNVVYIRLMQLAMRYKRKDLVASISSKWVSRMHWGELDPLSALLFADMYGLRDLLGHACYVYLMSAEERIRSSEPIDPKERLCPRQLTYIMAGYHSLRTYHRHLRLTPPDITAAPRCKDHTKCIAVWKFRWSAAMSRPCSLPDVDVLGHLVFIEQFLREDTLLKACLTPACKEAALKAVSEKRDMIARQLHHHFDL</sequence>
<organism evidence="2 3">
    <name type="scientific">Gymnopilus dilepis</name>
    <dbReference type="NCBI Taxonomy" id="231916"/>
    <lineage>
        <taxon>Eukaryota</taxon>
        <taxon>Fungi</taxon>
        <taxon>Dikarya</taxon>
        <taxon>Basidiomycota</taxon>
        <taxon>Agaricomycotina</taxon>
        <taxon>Agaricomycetes</taxon>
        <taxon>Agaricomycetidae</taxon>
        <taxon>Agaricales</taxon>
        <taxon>Agaricineae</taxon>
        <taxon>Hymenogastraceae</taxon>
        <taxon>Gymnopilus</taxon>
    </lineage>
</organism>
<dbReference type="OrthoDB" id="2914104at2759"/>
<feature type="region of interest" description="Disordered" evidence="1">
    <location>
        <begin position="1"/>
        <end position="50"/>
    </location>
</feature>
<dbReference type="Proteomes" id="UP000284706">
    <property type="component" value="Unassembled WGS sequence"/>
</dbReference>
<dbReference type="AlphaFoldDB" id="A0A409XX01"/>
<evidence type="ECO:0000313" key="2">
    <source>
        <dbReference type="EMBL" id="PPQ95292.1"/>
    </source>
</evidence>
<dbReference type="EMBL" id="NHYE01001430">
    <property type="protein sequence ID" value="PPQ95292.1"/>
    <property type="molecule type" value="Genomic_DNA"/>
</dbReference>
<accession>A0A409XX01</accession>
<proteinExistence type="predicted"/>
<keyword evidence="3" id="KW-1185">Reference proteome</keyword>
<evidence type="ECO:0000313" key="3">
    <source>
        <dbReference type="Proteomes" id="UP000284706"/>
    </source>
</evidence>
<gene>
    <name evidence="2" type="ORF">CVT26_014866</name>
</gene>
<reference evidence="2 3" key="1">
    <citation type="journal article" date="2018" name="Evol. Lett.">
        <title>Horizontal gene cluster transfer increased hallucinogenic mushroom diversity.</title>
        <authorList>
            <person name="Reynolds H.T."/>
            <person name="Vijayakumar V."/>
            <person name="Gluck-Thaler E."/>
            <person name="Korotkin H.B."/>
            <person name="Matheny P.B."/>
            <person name="Slot J.C."/>
        </authorList>
    </citation>
    <scope>NUCLEOTIDE SEQUENCE [LARGE SCALE GENOMIC DNA]</scope>
    <source>
        <strain evidence="2 3">SRW20</strain>
    </source>
</reference>
<protein>
    <recommendedName>
        <fullName evidence="4">BTB domain-containing protein</fullName>
    </recommendedName>
</protein>
<name>A0A409XX01_9AGAR</name>
<evidence type="ECO:0008006" key="4">
    <source>
        <dbReference type="Google" id="ProtNLM"/>
    </source>
</evidence>
<evidence type="ECO:0000256" key="1">
    <source>
        <dbReference type="SAM" id="MobiDB-lite"/>
    </source>
</evidence>